<proteinExistence type="predicted"/>
<dbReference type="Pfam" id="PF06242">
    <property type="entry name" value="TrcR"/>
    <property type="match status" value="1"/>
</dbReference>
<evidence type="ECO:0000256" key="1">
    <source>
        <dbReference type="SAM" id="MobiDB-lite"/>
    </source>
</evidence>
<reference evidence="2" key="1">
    <citation type="submission" date="2023-01" db="EMBL/GenBank/DDBJ databases">
        <title>The genome sequence of Kordiimonadaceae bacterium 6D33.</title>
        <authorList>
            <person name="Liu Y."/>
        </authorList>
    </citation>
    <scope>NUCLEOTIDE SEQUENCE</scope>
    <source>
        <strain evidence="2">6D33</strain>
    </source>
</reference>
<dbReference type="InterPro" id="IPR010421">
    <property type="entry name" value="TrcR"/>
</dbReference>
<dbReference type="RefSeq" id="WP_289503624.1">
    <property type="nucleotide sequence ID" value="NZ_CP116805.1"/>
</dbReference>
<dbReference type="KEGG" id="gso:PH603_15355"/>
<protein>
    <submittedName>
        <fullName evidence="2">DUF1013 domain-containing protein</fullName>
    </submittedName>
</protein>
<keyword evidence="3" id="KW-1185">Reference proteome</keyword>
<gene>
    <name evidence="2" type="ORF">PH603_15355</name>
</gene>
<name>A0AAE9XP80_9PROT</name>
<evidence type="ECO:0000313" key="3">
    <source>
        <dbReference type="Proteomes" id="UP001217500"/>
    </source>
</evidence>
<evidence type="ECO:0000313" key="2">
    <source>
        <dbReference type="EMBL" id="WCL53914.1"/>
    </source>
</evidence>
<dbReference type="AlphaFoldDB" id="A0AAE9XP80"/>
<organism evidence="2 3">
    <name type="scientific">Gimibacter soli</name>
    <dbReference type="NCBI Taxonomy" id="3024400"/>
    <lineage>
        <taxon>Bacteria</taxon>
        <taxon>Pseudomonadati</taxon>
        <taxon>Pseudomonadota</taxon>
        <taxon>Alphaproteobacteria</taxon>
        <taxon>Kordiimonadales</taxon>
        <taxon>Temperatibacteraceae</taxon>
        <taxon>Gimibacter</taxon>
    </lineage>
</organism>
<sequence length="198" mass="21565">MTQPLMPMATAVWLVDNTALTFRQIAEFCGLHELEIQGIADGTVGTHIVGQDPTANGQLTQAEIDRCAADEGARLKLREDDVKALPRTKGPRYTPVSKRQDKPDAIAWLVRHHPELSDLAISRLVGTTKPTIQAIREKSHWNAQNIKPQDPVGLGLCKQSELDAAVRLAAERRKKTDVKPEAEAEAPAAEAPEGEGEA</sequence>
<dbReference type="Proteomes" id="UP001217500">
    <property type="component" value="Chromosome"/>
</dbReference>
<dbReference type="EMBL" id="CP116805">
    <property type="protein sequence ID" value="WCL53914.1"/>
    <property type="molecule type" value="Genomic_DNA"/>
</dbReference>
<feature type="region of interest" description="Disordered" evidence="1">
    <location>
        <begin position="171"/>
        <end position="198"/>
    </location>
</feature>
<accession>A0AAE9XP80</accession>